<sequence length="221" mass="24408">MKGFGRVLIESFMMYRPGDAKMAIIGGDSDAKCGKLGDHQISAGRDNWDLKEESFMMYRPEDVKMAVIGGDSDAERRELGDCQTSAGQDDWDPKEERSRRFRVGDAKFDVIDGDGDTEPGEPGNRQMSMGLDDCNPRDGVCALYEGKQPSIERGPGGFDLGMQKIAMVLNDSDDELVSRGKRQTNAGRDNWDPRDGVHALDEGIRPSLDRDPGVSSWGREI</sequence>
<dbReference type="AlphaFoldDB" id="A0AAD7IFP1"/>
<accession>A0AAD7IFP1</accession>
<feature type="compositionally biased region" description="Basic and acidic residues" evidence="1">
    <location>
        <begin position="189"/>
        <end position="212"/>
    </location>
</feature>
<dbReference type="EMBL" id="JARJLG010000120">
    <property type="protein sequence ID" value="KAJ7742006.1"/>
    <property type="molecule type" value="Genomic_DNA"/>
</dbReference>
<feature type="region of interest" description="Disordered" evidence="1">
    <location>
        <begin position="178"/>
        <end position="221"/>
    </location>
</feature>
<keyword evidence="3" id="KW-1185">Reference proteome</keyword>
<gene>
    <name evidence="2" type="ORF">DFH07DRAFT_943449</name>
</gene>
<protein>
    <submittedName>
        <fullName evidence="2">Uncharacterized protein</fullName>
    </submittedName>
</protein>
<dbReference type="Proteomes" id="UP001215280">
    <property type="component" value="Unassembled WGS sequence"/>
</dbReference>
<feature type="region of interest" description="Disordered" evidence="1">
    <location>
        <begin position="76"/>
        <end position="99"/>
    </location>
</feature>
<evidence type="ECO:0000256" key="1">
    <source>
        <dbReference type="SAM" id="MobiDB-lite"/>
    </source>
</evidence>
<name>A0AAD7IFP1_9AGAR</name>
<evidence type="ECO:0000313" key="2">
    <source>
        <dbReference type="EMBL" id="KAJ7742006.1"/>
    </source>
</evidence>
<organism evidence="2 3">
    <name type="scientific">Mycena maculata</name>
    <dbReference type="NCBI Taxonomy" id="230809"/>
    <lineage>
        <taxon>Eukaryota</taxon>
        <taxon>Fungi</taxon>
        <taxon>Dikarya</taxon>
        <taxon>Basidiomycota</taxon>
        <taxon>Agaricomycotina</taxon>
        <taxon>Agaricomycetes</taxon>
        <taxon>Agaricomycetidae</taxon>
        <taxon>Agaricales</taxon>
        <taxon>Marasmiineae</taxon>
        <taxon>Mycenaceae</taxon>
        <taxon>Mycena</taxon>
    </lineage>
</organism>
<proteinExistence type="predicted"/>
<evidence type="ECO:0000313" key="3">
    <source>
        <dbReference type="Proteomes" id="UP001215280"/>
    </source>
</evidence>
<reference evidence="2" key="1">
    <citation type="submission" date="2023-03" db="EMBL/GenBank/DDBJ databases">
        <title>Massive genome expansion in bonnet fungi (Mycena s.s.) driven by repeated elements and novel gene families across ecological guilds.</title>
        <authorList>
            <consortium name="Lawrence Berkeley National Laboratory"/>
            <person name="Harder C.B."/>
            <person name="Miyauchi S."/>
            <person name="Viragh M."/>
            <person name="Kuo A."/>
            <person name="Thoen E."/>
            <person name="Andreopoulos B."/>
            <person name="Lu D."/>
            <person name="Skrede I."/>
            <person name="Drula E."/>
            <person name="Henrissat B."/>
            <person name="Morin E."/>
            <person name="Kohler A."/>
            <person name="Barry K."/>
            <person name="LaButti K."/>
            <person name="Morin E."/>
            <person name="Salamov A."/>
            <person name="Lipzen A."/>
            <person name="Mereny Z."/>
            <person name="Hegedus B."/>
            <person name="Baldrian P."/>
            <person name="Stursova M."/>
            <person name="Weitz H."/>
            <person name="Taylor A."/>
            <person name="Grigoriev I.V."/>
            <person name="Nagy L.G."/>
            <person name="Martin F."/>
            <person name="Kauserud H."/>
        </authorList>
    </citation>
    <scope>NUCLEOTIDE SEQUENCE</scope>
    <source>
        <strain evidence="2">CBHHK188m</strain>
    </source>
</reference>
<comment type="caution">
    <text evidence="2">The sequence shown here is derived from an EMBL/GenBank/DDBJ whole genome shotgun (WGS) entry which is preliminary data.</text>
</comment>